<evidence type="ECO:0000313" key="1">
    <source>
        <dbReference type="Ensembl" id="ENSPNAP00000057896.1"/>
    </source>
</evidence>
<dbReference type="GeneTree" id="ENSGT01120000277012"/>
<reference evidence="1 2" key="1">
    <citation type="submission" date="2020-10" db="EMBL/GenBank/DDBJ databases">
        <title>Pygocentrus nattereri (red-bellied piranha) genome, fPygNat1, primary haplotype.</title>
        <authorList>
            <person name="Myers G."/>
            <person name="Meyer A."/>
            <person name="Karagic N."/>
            <person name="Pippel M."/>
            <person name="Winkler S."/>
            <person name="Tracey A."/>
            <person name="Wood J."/>
            <person name="Formenti G."/>
            <person name="Howe K."/>
            <person name="Fedrigo O."/>
            <person name="Jarvis E.D."/>
        </authorList>
    </citation>
    <scope>NUCLEOTIDE SEQUENCE [LARGE SCALE GENOMIC DNA]</scope>
</reference>
<protein>
    <recommendedName>
        <fullName evidence="3">C-type lectin domain-containing protein</fullName>
    </recommendedName>
</protein>
<dbReference type="SUPFAM" id="SSF56436">
    <property type="entry name" value="C-type lectin-like"/>
    <property type="match status" value="1"/>
</dbReference>
<sequence>MALQVAGLSWTVLHHTVAIHYKAFHSLDHLDTLYKKINEFEALKQTQGMKCEFTQSQIASAINKEHKSFDSVSVKQNWKIFQSSLYYISTEKKTWDEGRQNCTDRGADLVIINSREEQVNNTVLQ</sequence>
<dbReference type="Gene3D" id="3.10.100.10">
    <property type="entry name" value="Mannose-Binding Protein A, subunit A"/>
    <property type="match status" value="1"/>
</dbReference>
<dbReference type="InterPro" id="IPR016187">
    <property type="entry name" value="CTDL_fold"/>
</dbReference>
<dbReference type="InterPro" id="IPR016186">
    <property type="entry name" value="C-type_lectin-like/link_sf"/>
</dbReference>
<dbReference type="PANTHER" id="PTHR45710">
    <property type="entry name" value="C-TYPE LECTIN DOMAIN-CONTAINING PROTEIN 180"/>
    <property type="match status" value="1"/>
</dbReference>
<proteinExistence type="predicted"/>
<evidence type="ECO:0008006" key="3">
    <source>
        <dbReference type="Google" id="ProtNLM"/>
    </source>
</evidence>
<reference evidence="1" key="3">
    <citation type="submission" date="2025-09" db="UniProtKB">
        <authorList>
            <consortium name="Ensembl"/>
        </authorList>
    </citation>
    <scope>IDENTIFICATION</scope>
</reference>
<evidence type="ECO:0000313" key="2">
    <source>
        <dbReference type="Proteomes" id="UP001501920"/>
    </source>
</evidence>
<dbReference type="Ensembl" id="ENSPNAT00000062393.1">
    <property type="protein sequence ID" value="ENSPNAP00000057896.1"/>
    <property type="gene ID" value="ENSPNAG00000036784.1"/>
</dbReference>
<dbReference type="InterPro" id="IPR050828">
    <property type="entry name" value="C-type_lectin/matrix_domain"/>
</dbReference>
<name>A0AAR2K721_PYGNA</name>
<reference evidence="1" key="2">
    <citation type="submission" date="2025-08" db="UniProtKB">
        <authorList>
            <consortium name="Ensembl"/>
        </authorList>
    </citation>
    <scope>IDENTIFICATION</scope>
</reference>
<keyword evidence="2" id="KW-1185">Reference proteome</keyword>
<dbReference type="AlphaFoldDB" id="A0AAR2K721"/>
<accession>A0AAR2K721</accession>
<dbReference type="Proteomes" id="UP001501920">
    <property type="component" value="Chromosome 22"/>
</dbReference>
<dbReference type="PANTHER" id="PTHR45710:SF8">
    <property type="entry name" value="RERATING FAMILY MEMBER 4"/>
    <property type="match status" value="1"/>
</dbReference>
<organism evidence="1 2">
    <name type="scientific">Pygocentrus nattereri</name>
    <name type="common">Red-bellied piranha</name>
    <dbReference type="NCBI Taxonomy" id="42514"/>
    <lineage>
        <taxon>Eukaryota</taxon>
        <taxon>Metazoa</taxon>
        <taxon>Chordata</taxon>
        <taxon>Craniata</taxon>
        <taxon>Vertebrata</taxon>
        <taxon>Euteleostomi</taxon>
        <taxon>Actinopterygii</taxon>
        <taxon>Neopterygii</taxon>
        <taxon>Teleostei</taxon>
        <taxon>Ostariophysi</taxon>
        <taxon>Characiformes</taxon>
        <taxon>Characoidei</taxon>
        <taxon>Pygocentrus</taxon>
    </lineage>
</organism>